<evidence type="ECO:0000313" key="3">
    <source>
        <dbReference type="Proteomes" id="UP000663888"/>
    </source>
</evidence>
<accession>A0A8H3A865</accession>
<dbReference type="AlphaFoldDB" id="A0A8H3A865"/>
<protein>
    <submittedName>
        <fullName evidence="2">Uncharacterized protein</fullName>
    </submittedName>
</protein>
<organism evidence="2 3">
    <name type="scientific">Rhizoctonia solani</name>
    <dbReference type="NCBI Taxonomy" id="456999"/>
    <lineage>
        <taxon>Eukaryota</taxon>
        <taxon>Fungi</taxon>
        <taxon>Dikarya</taxon>
        <taxon>Basidiomycota</taxon>
        <taxon>Agaricomycotina</taxon>
        <taxon>Agaricomycetes</taxon>
        <taxon>Cantharellales</taxon>
        <taxon>Ceratobasidiaceae</taxon>
        <taxon>Rhizoctonia</taxon>
    </lineage>
</organism>
<reference evidence="2" key="1">
    <citation type="submission" date="2021-01" db="EMBL/GenBank/DDBJ databases">
        <authorList>
            <person name="Kaushik A."/>
        </authorList>
    </citation>
    <scope>NUCLEOTIDE SEQUENCE</scope>
    <source>
        <strain evidence="2">AG4-R118</strain>
    </source>
</reference>
<comment type="caution">
    <text evidence="2">The sequence shown here is derived from an EMBL/GenBank/DDBJ whole genome shotgun (WGS) entry which is preliminary data.</text>
</comment>
<feature type="region of interest" description="Disordered" evidence="1">
    <location>
        <begin position="207"/>
        <end position="253"/>
    </location>
</feature>
<feature type="compositionally biased region" description="Acidic residues" evidence="1">
    <location>
        <begin position="225"/>
        <end position="247"/>
    </location>
</feature>
<evidence type="ECO:0000256" key="1">
    <source>
        <dbReference type="SAM" id="MobiDB-lite"/>
    </source>
</evidence>
<dbReference type="Proteomes" id="UP000663888">
    <property type="component" value="Unassembled WGS sequence"/>
</dbReference>
<gene>
    <name evidence="2" type="ORF">RDB_LOCUS1205</name>
</gene>
<proteinExistence type="predicted"/>
<dbReference type="EMBL" id="CAJMWX010000017">
    <property type="protein sequence ID" value="CAE6396938.1"/>
    <property type="molecule type" value="Genomic_DNA"/>
</dbReference>
<evidence type="ECO:0000313" key="2">
    <source>
        <dbReference type="EMBL" id="CAE6396938.1"/>
    </source>
</evidence>
<name>A0A8H3A865_9AGAM</name>
<feature type="compositionally biased region" description="Basic and acidic residues" evidence="1">
    <location>
        <begin position="208"/>
        <end position="218"/>
    </location>
</feature>
<sequence length="405" mass="46239">MPASRSRQWVILPKGMYPEVRRHLPASKLEKATAPTWTDNPYWTEIKPTGEWAAKCVDRWCLLAPYNTTITEVQWKAYYEERSALDRINTVDSAESDAIEAKYLDENTWKVLRKAAEHVASAIIASTLDDTVRKKGIARTLLGSLYFMSVDGSSEGLGAPEPRNLDTTTRLYSPFGLGTSIDFHYDYHYRKRSYEDERDAMLNAAGREISECDPDKPTKCAAEPELPEDEEDEEEKGEDKDPEEEEEKERGTKFRHIENLKAYTLFSGVRNGFTSSRLSTNAMFSAQTEDMISGWSTMYITEKNVKVFEEPFFGTKGWISPRKLVDILMAAGTALLHGETDTEAGEHLQHEFDYYQGEKSGKGMFAKERKQLTQLEKAEKAKDKKDLSREVCVPERLLLLARHRD</sequence>